<proteinExistence type="predicted"/>
<accession>A0A8J2Q906</accession>
<protein>
    <submittedName>
        <fullName evidence="2">Uncharacterized protein</fullName>
    </submittedName>
</protein>
<feature type="region of interest" description="Disordered" evidence="1">
    <location>
        <begin position="250"/>
        <end position="279"/>
    </location>
</feature>
<feature type="compositionally biased region" description="Polar residues" evidence="1">
    <location>
        <begin position="263"/>
        <end position="272"/>
    </location>
</feature>
<feature type="compositionally biased region" description="Low complexity" evidence="1">
    <location>
        <begin position="29"/>
        <end position="40"/>
    </location>
</feature>
<organism evidence="2 3">
    <name type="scientific">Cercopithifilaria johnstoni</name>
    <dbReference type="NCBI Taxonomy" id="2874296"/>
    <lineage>
        <taxon>Eukaryota</taxon>
        <taxon>Metazoa</taxon>
        <taxon>Ecdysozoa</taxon>
        <taxon>Nematoda</taxon>
        <taxon>Chromadorea</taxon>
        <taxon>Rhabditida</taxon>
        <taxon>Spirurina</taxon>
        <taxon>Spiruromorpha</taxon>
        <taxon>Filarioidea</taxon>
        <taxon>Onchocercidae</taxon>
        <taxon>Cercopithifilaria</taxon>
    </lineage>
</organism>
<evidence type="ECO:0000256" key="1">
    <source>
        <dbReference type="SAM" id="MobiDB-lite"/>
    </source>
</evidence>
<sequence length="332" mass="36114">MVATAAAAAAYGKLGSSYQQEQQQQQQYAATTTTTTRQSQIHTKRSSSHSGGSNSNAFRLQQRRMLERENIDQLLQKCRTNYRGIACSTQAPSRYNDCGQHAIYHTLGGGHPIPQLTLSDDGETLCVRSGSTRTSSSSSSRMPSKQDHQVQAGPGFTSSMAGYHSLDRKTHLMNYYRISDDNPYRLAAVGQETSAATLAMVSPRHIASNRHQLTLAHQNVEHALTNRHSVAARRTASLSSAGMSRSMVLVAGSGSDSSGGSSQPSTPDNTPNYRIGSRSPLMYNPKMVIKHIPLSIAAQIPTIERNSTSRRTVIASITLLESTGRLYEGHHR</sequence>
<feature type="region of interest" description="Disordered" evidence="1">
    <location>
        <begin position="29"/>
        <end position="56"/>
    </location>
</feature>
<comment type="caution">
    <text evidence="2">The sequence shown here is derived from an EMBL/GenBank/DDBJ whole genome shotgun (WGS) entry which is preliminary data.</text>
</comment>
<dbReference type="AlphaFoldDB" id="A0A8J2Q906"/>
<feature type="compositionally biased region" description="Low complexity" evidence="1">
    <location>
        <begin position="128"/>
        <end position="141"/>
    </location>
</feature>
<feature type="region of interest" description="Disordered" evidence="1">
    <location>
        <begin position="127"/>
        <end position="157"/>
    </location>
</feature>
<evidence type="ECO:0000313" key="3">
    <source>
        <dbReference type="Proteomes" id="UP000746747"/>
    </source>
</evidence>
<keyword evidence="3" id="KW-1185">Reference proteome</keyword>
<gene>
    <name evidence="2" type="ORF">CJOHNSTONI_LOCUS9029</name>
</gene>
<dbReference type="Proteomes" id="UP000746747">
    <property type="component" value="Unassembled WGS sequence"/>
</dbReference>
<feature type="compositionally biased region" description="Low complexity" evidence="1">
    <location>
        <begin position="252"/>
        <end position="262"/>
    </location>
</feature>
<evidence type="ECO:0000313" key="2">
    <source>
        <dbReference type="EMBL" id="CAG9539429.1"/>
    </source>
</evidence>
<name>A0A8J2Q906_9BILA</name>
<dbReference type="OrthoDB" id="5812126at2759"/>
<reference evidence="2" key="1">
    <citation type="submission" date="2021-09" db="EMBL/GenBank/DDBJ databases">
        <authorList>
            <consortium name="Pathogen Informatics"/>
        </authorList>
    </citation>
    <scope>NUCLEOTIDE SEQUENCE</scope>
</reference>
<dbReference type="EMBL" id="CAKAEH010001788">
    <property type="protein sequence ID" value="CAG9539429.1"/>
    <property type="molecule type" value="Genomic_DNA"/>
</dbReference>